<gene>
    <name evidence="2" type="ORF">CGZ93_17885</name>
</gene>
<dbReference type="RefSeq" id="WP_094365518.1">
    <property type="nucleotide sequence ID" value="NZ_NMVQ01000047.1"/>
</dbReference>
<feature type="region of interest" description="Disordered" evidence="1">
    <location>
        <begin position="55"/>
        <end position="80"/>
    </location>
</feature>
<name>A0A255GM42_9ACTN</name>
<dbReference type="EMBL" id="NMVQ01000047">
    <property type="protein sequence ID" value="OYO16631.1"/>
    <property type="molecule type" value="Genomic_DNA"/>
</dbReference>
<organism evidence="2 3">
    <name type="scientific">Enemella dayhoffiae</name>
    <dbReference type="NCBI Taxonomy" id="2016507"/>
    <lineage>
        <taxon>Bacteria</taxon>
        <taxon>Bacillati</taxon>
        <taxon>Actinomycetota</taxon>
        <taxon>Actinomycetes</taxon>
        <taxon>Propionibacteriales</taxon>
        <taxon>Propionibacteriaceae</taxon>
        <taxon>Enemella</taxon>
    </lineage>
</organism>
<accession>A0A255GM42</accession>
<comment type="caution">
    <text evidence="2">The sequence shown here is derived from an EMBL/GenBank/DDBJ whole genome shotgun (WGS) entry which is preliminary data.</text>
</comment>
<reference evidence="2 3" key="1">
    <citation type="submission" date="2017-07" db="EMBL/GenBank/DDBJ databases">
        <title>Draft whole genome sequences of clinical Proprionibacteriaceae strains.</title>
        <authorList>
            <person name="Bernier A.-M."/>
            <person name="Bernard K."/>
            <person name="Domingo M.-C."/>
        </authorList>
    </citation>
    <scope>NUCLEOTIDE SEQUENCE [LARGE SCALE GENOMIC DNA]</scope>
    <source>
        <strain evidence="2 3">NML 130396</strain>
    </source>
</reference>
<evidence type="ECO:0000313" key="2">
    <source>
        <dbReference type="EMBL" id="OYO16631.1"/>
    </source>
</evidence>
<proteinExistence type="predicted"/>
<dbReference type="AlphaFoldDB" id="A0A255GM42"/>
<keyword evidence="3" id="KW-1185">Reference proteome</keyword>
<dbReference type="Proteomes" id="UP000216311">
    <property type="component" value="Unassembled WGS sequence"/>
</dbReference>
<evidence type="ECO:0000313" key="3">
    <source>
        <dbReference type="Proteomes" id="UP000216311"/>
    </source>
</evidence>
<evidence type="ECO:0000256" key="1">
    <source>
        <dbReference type="SAM" id="MobiDB-lite"/>
    </source>
</evidence>
<sequence length="80" mass="8280">MADQYIVKAAAAVVQPKDGGEVYAYRGALVPADARNLKHLTSTGLVEKLEVLESEPADGAATDSGNAAGGEAKPTRRRAN</sequence>
<protein>
    <submittedName>
        <fullName evidence="2">Uncharacterized protein</fullName>
    </submittedName>
</protein>